<feature type="transmembrane region" description="Helical" evidence="12">
    <location>
        <begin position="178"/>
        <end position="196"/>
    </location>
</feature>
<protein>
    <submittedName>
        <fullName evidence="14">Bidirectional sugar transporter SWEET14</fullName>
    </submittedName>
</protein>
<feature type="transmembrane region" description="Helical" evidence="12">
    <location>
        <begin position="236"/>
        <end position="258"/>
    </location>
</feature>
<feature type="transmembrane region" description="Helical" evidence="12">
    <location>
        <begin position="146"/>
        <end position="166"/>
    </location>
</feature>
<evidence type="ECO:0000256" key="9">
    <source>
        <dbReference type="ARBA" id="ARBA00023136"/>
    </source>
</evidence>
<keyword evidence="8 12" id="KW-1133">Transmembrane helix</keyword>
<evidence type="ECO:0000256" key="5">
    <source>
        <dbReference type="ARBA" id="ARBA00022597"/>
    </source>
</evidence>
<evidence type="ECO:0000256" key="10">
    <source>
        <dbReference type="ARBA" id="ARBA00037238"/>
    </source>
</evidence>
<keyword evidence="9 12" id="KW-0472">Membrane</keyword>
<keyword evidence="3" id="KW-0813">Transport</keyword>
<dbReference type="Gene3D" id="2.160.20.10">
    <property type="entry name" value="Single-stranded right-handed beta-helix, Pectin lyase-like"/>
    <property type="match status" value="1"/>
</dbReference>
<evidence type="ECO:0000256" key="2">
    <source>
        <dbReference type="ARBA" id="ARBA00007809"/>
    </source>
</evidence>
<evidence type="ECO:0000256" key="12">
    <source>
        <dbReference type="SAM" id="Phobius"/>
    </source>
</evidence>
<keyword evidence="6 12" id="KW-0812">Transmembrane</keyword>
<dbReference type="GO" id="GO:0004857">
    <property type="term" value="F:enzyme inhibitor activity"/>
    <property type="evidence" value="ECO:0007669"/>
    <property type="project" value="InterPro"/>
</dbReference>
<dbReference type="CDD" id="cd15798">
    <property type="entry name" value="PMEI-like_3"/>
    <property type="match status" value="1"/>
</dbReference>
<feature type="transmembrane region" description="Helical" evidence="12">
    <location>
        <begin position="295"/>
        <end position="317"/>
    </location>
</feature>
<keyword evidence="15" id="KW-1185">Reference proteome</keyword>
<keyword evidence="7" id="KW-0677">Repeat</keyword>
<dbReference type="InterPro" id="IPR004316">
    <property type="entry name" value="SWEET_rpt"/>
</dbReference>
<feature type="transmembrane region" description="Helical" evidence="12">
    <location>
        <begin position="264"/>
        <end position="288"/>
    </location>
</feature>
<comment type="subcellular location">
    <subcellularLocation>
        <location evidence="1">Cell membrane</location>
        <topology evidence="1">Multi-pass membrane protein</topology>
    </subcellularLocation>
</comment>
<evidence type="ECO:0000256" key="7">
    <source>
        <dbReference type="ARBA" id="ARBA00022737"/>
    </source>
</evidence>
<evidence type="ECO:0000313" key="14">
    <source>
        <dbReference type="EMBL" id="WOL01744.1"/>
    </source>
</evidence>
<feature type="compositionally biased region" description="Basic and acidic residues" evidence="11">
    <location>
        <begin position="391"/>
        <end position="406"/>
    </location>
</feature>
<dbReference type="Pfam" id="PF04043">
    <property type="entry name" value="PMEI"/>
    <property type="match status" value="1"/>
</dbReference>
<dbReference type="AlphaFoldDB" id="A0AAQ3K5T5"/>
<dbReference type="FunFam" id="1.20.1280.290:FF:000001">
    <property type="entry name" value="Bidirectional sugar transporter SWEET"/>
    <property type="match status" value="1"/>
</dbReference>
<evidence type="ECO:0000259" key="13">
    <source>
        <dbReference type="Pfam" id="PF04043"/>
    </source>
</evidence>
<evidence type="ECO:0000313" key="15">
    <source>
        <dbReference type="Proteomes" id="UP001327560"/>
    </source>
</evidence>
<feature type="transmembrane region" description="Helical" evidence="12">
    <location>
        <begin position="323"/>
        <end position="344"/>
    </location>
</feature>
<dbReference type="InterPro" id="IPR035513">
    <property type="entry name" value="Invertase/methylesterase_inhib"/>
</dbReference>
<dbReference type="Gene3D" id="1.20.1280.290">
    <property type="match status" value="2"/>
</dbReference>
<proteinExistence type="inferred from homology"/>
<dbReference type="InterPro" id="IPR006501">
    <property type="entry name" value="Pectinesterase_inhib_dom"/>
</dbReference>
<reference evidence="14 15" key="1">
    <citation type="submission" date="2023-10" db="EMBL/GenBank/DDBJ databases">
        <title>Chromosome-scale genome assembly provides insights into flower coloration mechanisms of Canna indica.</title>
        <authorList>
            <person name="Li C."/>
        </authorList>
    </citation>
    <scope>NUCLEOTIDE SEQUENCE [LARGE SCALE GENOMIC DNA]</scope>
    <source>
        <tissue evidence="14">Flower</tissue>
    </source>
</reference>
<dbReference type="InterPro" id="IPR047664">
    <property type="entry name" value="SWEET"/>
</dbReference>
<feature type="region of interest" description="Disordered" evidence="11">
    <location>
        <begin position="384"/>
        <end position="406"/>
    </location>
</feature>
<organism evidence="14 15">
    <name type="scientific">Canna indica</name>
    <name type="common">Indian-shot</name>
    <dbReference type="NCBI Taxonomy" id="4628"/>
    <lineage>
        <taxon>Eukaryota</taxon>
        <taxon>Viridiplantae</taxon>
        <taxon>Streptophyta</taxon>
        <taxon>Embryophyta</taxon>
        <taxon>Tracheophyta</taxon>
        <taxon>Spermatophyta</taxon>
        <taxon>Magnoliopsida</taxon>
        <taxon>Liliopsida</taxon>
        <taxon>Zingiberales</taxon>
        <taxon>Cannaceae</taxon>
        <taxon>Canna</taxon>
    </lineage>
</organism>
<comment type="similarity">
    <text evidence="2">Belongs to the SWEET sugar transporter family.</text>
</comment>
<sequence>MDDIVDDLKVWLSAAVTYQETCLDGFQNTSGDAAASMTKALNSSSMLTSNTLAIVDQMSTVLTSFQLPSLSRRLLAENEVSDRREFPEWFHHERRRLLALSPQEMKPDATVAQDGSGNYKTISEAIAVAPEKSNKTSSGEGHIGCIAGNIISFMVFLAPLPTFYRVYRKKSTEGFQSVPYVVGLFSAVLWIFYALIKSDAYLLITINSIGCVIQASYLLIYLIYAPRKAKIYTAKLLLLLNVALFGLVVLLTLLLFKGAKRVQVLGWICVGFSVCVFVAPLSVIRLVIKTKSVEFMPFSLSFFLTLSAVVWFAYGLLSRDIYVALPNVLGFVFGILQMALYIAYKDKKATVVDVQHKQQPEHVISIGKLGGGAGDKALDMDSSTVTQAAGGDKEEQVEEGERKERELQGNIGENCNEGKVIVGVNRGQF</sequence>
<comment type="function">
    <text evidence="10">Mediates both low-affinity uptake and efflux of sugar across the plasma membrane.</text>
</comment>
<dbReference type="PANTHER" id="PTHR10791:SF22">
    <property type="entry name" value="BIDIRECTIONAL SUGAR TRANSPORTER SWEET11"/>
    <property type="match status" value="1"/>
</dbReference>
<feature type="transmembrane region" description="Helical" evidence="12">
    <location>
        <begin position="202"/>
        <end position="224"/>
    </location>
</feature>
<evidence type="ECO:0000256" key="3">
    <source>
        <dbReference type="ARBA" id="ARBA00022448"/>
    </source>
</evidence>
<dbReference type="FunFam" id="1.20.1280.290:FF:000003">
    <property type="entry name" value="Bidirectional sugar transporter SWEET"/>
    <property type="match status" value="1"/>
</dbReference>
<feature type="domain" description="Pectinesterase inhibitor" evidence="13">
    <location>
        <begin position="4"/>
        <end position="54"/>
    </location>
</feature>
<name>A0AAQ3K5T5_9LILI</name>
<evidence type="ECO:0000256" key="6">
    <source>
        <dbReference type="ARBA" id="ARBA00022692"/>
    </source>
</evidence>
<evidence type="ECO:0000256" key="8">
    <source>
        <dbReference type="ARBA" id="ARBA00022989"/>
    </source>
</evidence>
<evidence type="ECO:0000256" key="11">
    <source>
        <dbReference type="SAM" id="MobiDB-lite"/>
    </source>
</evidence>
<dbReference type="InterPro" id="IPR011050">
    <property type="entry name" value="Pectin_lyase_fold/virulence"/>
</dbReference>
<dbReference type="PANTHER" id="PTHR10791">
    <property type="entry name" value="RAG1-ACTIVATING PROTEIN 1"/>
    <property type="match status" value="1"/>
</dbReference>
<dbReference type="GO" id="GO:0051119">
    <property type="term" value="F:sugar transmembrane transporter activity"/>
    <property type="evidence" value="ECO:0007669"/>
    <property type="project" value="InterPro"/>
</dbReference>
<keyword evidence="5 14" id="KW-0762">Sugar transport</keyword>
<dbReference type="InterPro" id="IPR012334">
    <property type="entry name" value="Pectin_lyas_fold"/>
</dbReference>
<gene>
    <name evidence="14" type="ORF">Cni_G10461</name>
</gene>
<accession>A0AAQ3K5T5</accession>
<dbReference type="Proteomes" id="UP001327560">
    <property type="component" value="Chromosome 3"/>
</dbReference>
<keyword evidence="4" id="KW-1003">Cell membrane</keyword>
<evidence type="ECO:0000256" key="4">
    <source>
        <dbReference type="ARBA" id="ARBA00022475"/>
    </source>
</evidence>
<dbReference type="EMBL" id="CP136892">
    <property type="protein sequence ID" value="WOL01744.1"/>
    <property type="molecule type" value="Genomic_DNA"/>
</dbReference>
<dbReference type="SUPFAM" id="SSF101148">
    <property type="entry name" value="Plant invertase/pectin methylesterase inhibitor"/>
    <property type="match status" value="1"/>
</dbReference>
<dbReference type="Gene3D" id="1.20.140.40">
    <property type="entry name" value="Invertase/pectin methylesterase inhibitor family protein"/>
    <property type="match status" value="1"/>
</dbReference>
<dbReference type="GO" id="GO:0005886">
    <property type="term" value="C:plasma membrane"/>
    <property type="evidence" value="ECO:0007669"/>
    <property type="project" value="UniProtKB-SubCell"/>
</dbReference>
<dbReference type="SUPFAM" id="SSF51126">
    <property type="entry name" value="Pectin lyase-like"/>
    <property type="match status" value="1"/>
</dbReference>
<evidence type="ECO:0000256" key="1">
    <source>
        <dbReference type="ARBA" id="ARBA00004651"/>
    </source>
</evidence>
<dbReference type="Pfam" id="PF03083">
    <property type="entry name" value="MtN3_slv"/>
    <property type="match status" value="2"/>
</dbReference>